<dbReference type="EMBL" id="JAACJN010000034">
    <property type="protein sequence ID" value="KAF5387269.1"/>
    <property type="molecule type" value="Genomic_DNA"/>
</dbReference>
<organism evidence="2 3">
    <name type="scientific">Collybiopsis confluens</name>
    <dbReference type="NCBI Taxonomy" id="2823264"/>
    <lineage>
        <taxon>Eukaryota</taxon>
        <taxon>Fungi</taxon>
        <taxon>Dikarya</taxon>
        <taxon>Basidiomycota</taxon>
        <taxon>Agaricomycotina</taxon>
        <taxon>Agaricomycetes</taxon>
        <taxon>Agaricomycetidae</taxon>
        <taxon>Agaricales</taxon>
        <taxon>Marasmiineae</taxon>
        <taxon>Omphalotaceae</taxon>
        <taxon>Collybiopsis</taxon>
    </lineage>
</organism>
<protein>
    <submittedName>
        <fullName evidence="2">Uncharacterized protein</fullName>
    </submittedName>
</protein>
<feature type="compositionally biased region" description="Basic and acidic residues" evidence="1">
    <location>
        <begin position="197"/>
        <end position="208"/>
    </location>
</feature>
<evidence type="ECO:0000256" key="1">
    <source>
        <dbReference type="SAM" id="MobiDB-lite"/>
    </source>
</evidence>
<dbReference type="Proteomes" id="UP000518752">
    <property type="component" value="Unassembled WGS sequence"/>
</dbReference>
<proteinExistence type="predicted"/>
<feature type="compositionally biased region" description="Low complexity" evidence="1">
    <location>
        <begin position="63"/>
        <end position="72"/>
    </location>
</feature>
<keyword evidence="3" id="KW-1185">Reference proteome</keyword>
<name>A0A8H5HPM8_9AGAR</name>
<feature type="compositionally biased region" description="Basic and acidic residues" evidence="1">
    <location>
        <begin position="139"/>
        <end position="155"/>
    </location>
</feature>
<feature type="compositionally biased region" description="Basic and acidic residues" evidence="1">
    <location>
        <begin position="248"/>
        <end position="257"/>
    </location>
</feature>
<gene>
    <name evidence="2" type="ORF">D9757_006860</name>
</gene>
<feature type="compositionally biased region" description="Basic and acidic residues" evidence="1">
    <location>
        <begin position="80"/>
        <end position="132"/>
    </location>
</feature>
<evidence type="ECO:0000313" key="3">
    <source>
        <dbReference type="Proteomes" id="UP000518752"/>
    </source>
</evidence>
<dbReference type="OrthoDB" id="4232400at2759"/>
<feature type="compositionally biased region" description="Polar residues" evidence="1">
    <location>
        <begin position="185"/>
        <end position="196"/>
    </location>
</feature>
<feature type="region of interest" description="Disordered" evidence="1">
    <location>
        <begin position="55"/>
        <end position="257"/>
    </location>
</feature>
<feature type="compositionally biased region" description="Low complexity" evidence="1">
    <location>
        <begin position="235"/>
        <end position="246"/>
    </location>
</feature>
<comment type="caution">
    <text evidence="2">The sequence shown here is derived from an EMBL/GenBank/DDBJ whole genome shotgun (WGS) entry which is preliminary data.</text>
</comment>
<reference evidence="2 3" key="1">
    <citation type="journal article" date="2020" name="ISME J.">
        <title>Uncovering the hidden diversity of litter-decomposition mechanisms in mushroom-forming fungi.</title>
        <authorList>
            <person name="Floudas D."/>
            <person name="Bentzer J."/>
            <person name="Ahren D."/>
            <person name="Johansson T."/>
            <person name="Persson P."/>
            <person name="Tunlid A."/>
        </authorList>
    </citation>
    <scope>NUCLEOTIDE SEQUENCE [LARGE SCALE GENOMIC DNA]</scope>
    <source>
        <strain evidence="2 3">CBS 406.79</strain>
    </source>
</reference>
<sequence>MPHPSHYQMLNDGGWRNRPHFQHAHGLKMYRMDDSKEGNRILDEYIRHSYNNDGEYNPGYGISDSSSSSNPESDSESDSLDGKEAQRPQHPDEPKLEERLSTLRSTTTDEHSDDHRAHNEGKYKRFDEEQKQYKGRHYRGNDEHRNDVRPTDKGYDAGAGRKLGQPQVRKEPGKRLNHLRYLNDHSGSVQASSGSKGQREGYSGRDQNRPGGYHCSRNGNEYVHYQEPGPRVPEAQAYSGASQSQARNYHDHNHLIY</sequence>
<dbReference type="AlphaFoldDB" id="A0A8H5HPM8"/>
<accession>A0A8H5HPM8</accession>
<evidence type="ECO:0000313" key="2">
    <source>
        <dbReference type="EMBL" id="KAF5387269.1"/>
    </source>
</evidence>